<keyword evidence="4" id="KW-1185">Reference proteome</keyword>
<name>A0A1H2VBG9_9RHOB</name>
<evidence type="ECO:0000259" key="2">
    <source>
        <dbReference type="Pfam" id="PF13441"/>
    </source>
</evidence>
<dbReference type="Pfam" id="PF13441">
    <property type="entry name" value="Gly-zipper_YMGG"/>
    <property type="match status" value="1"/>
</dbReference>
<proteinExistence type="predicted"/>
<evidence type="ECO:0000313" key="4">
    <source>
        <dbReference type="Proteomes" id="UP000199118"/>
    </source>
</evidence>
<dbReference type="RefSeq" id="WP_218133360.1">
    <property type="nucleotide sequence ID" value="NZ_FNMZ01000002.1"/>
</dbReference>
<evidence type="ECO:0000256" key="1">
    <source>
        <dbReference type="SAM" id="MobiDB-lite"/>
    </source>
</evidence>
<dbReference type="AlphaFoldDB" id="A0A1H2VBG9"/>
<feature type="region of interest" description="Disordered" evidence="1">
    <location>
        <begin position="1"/>
        <end position="20"/>
    </location>
</feature>
<reference evidence="3 4" key="1">
    <citation type="submission" date="2016-10" db="EMBL/GenBank/DDBJ databases">
        <authorList>
            <person name="de Groot N.N."/>
        </authorList>
    </citation>
    <scope>NUCLEOTIDE SEQUENCE [LARGE SCALE GENOMIC DNA]</scope>
    <source>
        <strain evidence="3 4">DSM 17890</strain>
    </source>
</reference>
<protein>
    <recommendedName>
        <fullName evidence="2">YMGG-like Gly-zipper domain-containing protein</fullName>
    </recommendedName>
</protein>
<gene>
    <name evidence="3" type="ORF">SAMN05444336_10215</name>
</gene>
<sequence length="94" mass="9160">MSMFHKHGAGRRSHKRGAGRRMAMAAALAAGFGAAGCENIDETSATRTGQGAAVGAATGAVIGVVTGDFGDALITGAAIGAAGGFLTDQVKKAQ</sequence>
<feature type="domain" description="YMGG-like Gly-zipper" evidence="2">
    <location>
        <begin position="46"/>
        <end position="85"/>
    </location>
</feature>
<dbReference type="Proteomes" id="UP000199118">
    <property type="component" value="Unassembled WGS sequence"/>
</dbReference>
<accession>A0A1H2VBG9</accession>
<dbReference type="InterPro" id="IPR027367">
    <property type="entry name" value="Gly-zipper_YMGG"/>
</dbReference>
<organism evidence="3 4">
    <name type="scientific">Albimonas donghaensis</name>
    <dbReference type="NCBI Taxonomy" id="356660"/>
    <lineage>
        <taxon>Bacteria</taxon>
        <taxon>Pseudomonadati</taxon>
        <taxon>Pseudomonadota</taxon>
        <taxon>Alphaproteobacteria</taxon>
        <taxon>Rhodobacterales</taxon>
        <taxon>Paracoccaceae</taxon>
        <taxon>Albimonas</taxon>
    </lineage>
</organism>
<feature type="compositionally biased region" description="Basic residues" evidence="1">
    <location>
        <begin position="1"/>
        <end position="19"/>
    </location>
</feature>
<dbReference type="STRING" id="356660.SAMN05444336_10215"/>
<dbReference type="EMBL" id="FNMZ01000002">
    <property type="protein sequence ID" value="SDW65675.1"/>
    <property type="molecule type" value="Genomic_DNA"/>
</dbReference>
<evidence type="ECO:0000313" key="3">
    <source>
        <dbReference type="EMBL" id="SDW65675.1"/>
    </source>
</evidence>